<dbReference type="GO" id="GO:0003341">
    <property type="term" value="P:cilium movement"/>
    <property type="evidence" value="ECO:0007669"/>
    <property type="project" value="InterPro"/>
</dbReference>
<proteinExistence type="predicted"/>
<dbReference type="GO" id="GO:0005930">
    <property type="term" value="C:axoneme"/>
    <property type="evidence" value="ECO:0007669"/>
    <property type="project" value="InterPro"/>
</dbReference>
<dbReference type="Proteomes" id="UP000007800">
    <property type="component" value="Unassembled WGS sequence"/>
</dbReference>
<dbReference type="InterPro" id="IPR033290">
    <property type="entry name" value="CCDC39"/>
</dbReference>
<reference evidence="3 4" key="1">
    <citation type="submission" date="2008-07" db="EMBL/GenBank/DDBJ databases">
        <authorList>
            <person name="El-Sayed N."/>
            <person name="Caler E."/>
            <person name="Inman J."/>
            <person name="Amedeo P."/>
            <person name="Hass B."/>
            <person name="Wortman J."/>
        </authorList>
    </citation>
    <scope>NUCLEOTIDE SEQUENCE [LARGE SCALE GENOMIC DNA]</scope>
    <source>
        <strain evidence="4">ATCC 50983 / TXsc</strain>
    </source>
</reference>
<feature type="non-terminal residue" evidence="3">
    <location>
        <position position="123"/>
    </location>
</feature>
<dbReference type="PANTHER" id="PTHR18962:SF0">
    <property type="entry name" value="COILED-COIL DOMAIN-CONTAINING PROTEIN 39"/>
    <property type="match status" value="1"/>
</dbReference>
<evidence type="ECO:0000256" key="1">
    <source>
        <dbReference type="ARBA" id="ARBA00023054"/>
    </source>
</evidence>
<keyword evidence="4" id="KW-1185">Reference proteome</keyword>
<dbReference type="PANTHER" id="PTHR18962">
    <property type="entry name" value="COILED-COIL DOMAIN-CONTAINING PROTEIN 39"/>
    <property type="match status" value="1"/>
</dbReference>
<dbReference type="InParanoid" id="C5LSA7"/>
<keyword evidence="1" id="KW-0175">Coiled coil</keyword>
<dbReference type="AlphaFoldDB" id="C5LSA7"/>
<evidence type="ECO:0000256" key="2">
    <source>
        <dbReference type="SAM" id="MobiDB-lite"/>
    </source>
</evidence>
<evidence type="ECO:0000313" key="3">
    <source>
        <dbReference type="EMBL" id="EER00386.1"/>
    </source>
</evidence>
<organism evidence="4">
    <name type="scientific">Perkinsus marinus (strain ATCC 50983 / TXsc)</name>
    <dbReference type="NCBI Taxonomy" id="423536"/>
    <lineage>
        <taxon>Eukaryota</taxon>
        <taxon>Sar</taxon>
        <taxon>Alveolata</taxon>
        <taxon>Perkinsozoa</taxon>
        <taxon>Perkinsea</taxon>
        <taxon>Perkinsida</taxon>
        <taxon>Perkinsidae</taxon>
        <taxon>Perkinsus</taxon>
    </lineage>
</organism>
<dbReference type="GeneID" id="9050155"/>
<sequence length="123" mass="14384">MAIEAERMHSQAVERAGELSLQLKLAKEELLKAQQELYKERENERTKMGEISGLLSAIKNVKARIAKVDAERQRQQELLYNADFECQLMERKVARINGERSVEEKEELNRKIKESEVQLEEQQ</sequence>
<dbReference type="GO" id="GO:0060285">
    <property type="term" value="P:cilium-dependent cell motility"/>
    <property type="evidence" value="ECO:0007669"/>
    <property type="project" value="TreeGrafter"/>
</dbReference>
<feature type="compositionally biased region" description="Basic and acidic residues" evidence="2">
    <location>
        <begin position="99"/>
        <end position="116"/>
    </location>
</feature>
<dbReference type="EMBL" id="GG685097">
    <property type="protein sequence ID" value="EER00386.1"/>
    <property type="molecule type" value="Genomic_DNA"/>
</dbReference>
<protein>
    <submittedName>
        <fullName evidence="3">ATP synthase B chain, putative</fullName>
    </submittedName>
</protein>
<dbReference type="OrthoDB" id="10259720at2759"/>
<name>C5LSA7_PERM5</name>
<feature type="region of interest" description="Disordered" evidence="2">
    <location>
        <begin position="99"/>
        <end position="123"/>
    </location>
</feature>
<dbReference type="RefSeq" id="XP_002767668.1">
    <property type="nucleotide sequence ID" value="XM_002767622.1"/>
</dbReference>
<dbReference type="GO" id="GO:0036159">
    <property type="term" value="P:inner dynein arm assembly"/>
    <property type="evidence" value="ECO:0007669"/>
    <property type="project" value="InterPro"/>
</dbReference>
<dbReference type="Pfam" id="PF24161">
    <property type="entry name" value="CCDC39"/>
    <property type="match status" value="1"/>
</dbReference>
<gene>
    <name evidence="3" type="ORF">Pmar_PMAR021571</name>
</gene>
<accession>C5LSA7</accession>
<evidence type="ECO:0000313" key="4">
    <source>
        <dbReference type="Proteomes" id="UP000007800"/>
    </source>
</evidence>